<name>A0ABQ5YBB1_9VIBR</name>
<organism evidence="1 2">
    <name type="scientific">Vibrio hyugaensis</name>
    <dbReference type="NCBI Taxonomy" id="1534743"/>
    <lineage>
        <taxon>Bacteria</taxon>
        <taxon>Pseudomonadati</taxon>
        <taxon>Pseudomonadota</taxon>
        <taxon>Gammaproteobacteria</taxon>
        <taxon>Vibrionales</taxon>
        <taxon>Vibrionaceae</taxon>
        <taxon>Vibrio</taxon>
    </lineage>
</organism>
<dbReference type="Pfam" id="PF07073">
    <property type="entry name" value="ROF"/>
    <property type="match status" value="1"/>
</dbReference>
<dbReference type="InterPro" id="IPR023534">
    <property type="entry name" value="Rof/RNase_P-like"/>
</dbReference>
<dbReference type="SUPFAM" id="SSF101744">
    <property type="entry name" value="Rof/RNase P subunit-like"/>
    <property type="match status" value="1"/>
</dbReference>
<comment type="caution">
    <text evidence="1">The sequence shown here is derived from an EMBL/GenBank/DDBJ whole genome shotgun (WGS) entry which is preliminary data.</text>
</comment>
<reference evidence="2" key="1">
    <citation type="journal article" date="2019" name="Int. J. Syst. Evol. Microbiol.">
        <title>The Global Catalogue of Microorganisms (GCM) 10K type strain sequencing project: providing services to taxonomists for standard genome sequencing and annotation.</title>
        <authorList>
            <consortium name="The Broad Institute Genomics Platform"/>
            <consortium name="The Broad Institute Genome Sequencing Center for Infectious Disease"/>
            <person name="Wu L."/>
            <person name="Ma J."/>
        </authorList>
    </citation>
    <scope>NUCLEOTIDE SEQUENCE [LARGE SCALE GENOMIC DNA]</scope>
    <source>
        <strain evidence="2">NBRC 110633</strain>
    </source>
</reference>
<dbReference type="Gene3D" id="2.30.30.400">
    <property type="entry name" value="Rof-like"/>
    <property type="match status" value="1"/>
</dbReference>
<accession>A0ABQ5YBB1</accession>
<protein>
    <submittedName>
        <fullName evidence="1">Transcriptional regulator</fullName>
    </submittedName>
</protein>
<proteinExistence type="predicted"/>
<sequence>MVTCSQYDFIEIACMFKLSVEITLKNGEKHQGKAFDTGYDMERQECLFLERNGERTPFPTEQLIAMKALKDNPHFSEVTFG</sequence>
<dbReference type="InterPro" id="IPR038626">
    <property type="entry name" value="Rof-like_sf"/>
</dbReference>
<dbReference type="InterPro" id="IPR009778">
    <property type="entry name" value="ROF"/>
</dbReference>
<dbReference type="RefSeq" id="WP_045396301.1">
    <property type="nucleotide sequence ID" value="NZ_BBLD01000008.1"/>
</dbReference>
<gene>
    <name evidence="1" type="ORF">GCM10007906_45200</name>
</gene>
<dbReference type="Proteomes" id="UP001156669">
    <property type="component" value="Unassembled WGS sequence"/>
</dbReference>
<keyword evidence="2" id="KW-1185">Reference proteome</keyword>
<dbReference type="EMBL" id="BSOE01000058">
    <property type="protein sequence ID" value="GLR06932.1"/>
    <property type="molecule type" value="Genomic_DNA"/>
</dbReference>
<evidence type="ECO:0000313" key="2">
    <source>
        <dbReference type="Proteomes" id="UP001156669"/>
    </source>
</evidence>
<evidence type="ECO:0000313" key="1">
    <source>
        <dbReference type="EMBL" id="GLR06932.1"/>
    </source>
</evidence>